<gene>
    <name evidence="2" type="ORF">FEQUK3_LOCUS5115</name>
</gene>
<keyword evidence="1" id="KW-0732">Signal</keyword>
<evidence type="ECO:0000313" key="3">
    <source>
        <dbReference type="Proteomes" id="UP000693738"/>
    </source>
</evidence>
<dbReference type="EMBL" id="CAJSTJ010000129">
    <property type="protein sequence ID" value="CAG7559403.1"/>
    <property type="molecule type" value="Genomic_DNA"/>
</dbReference>
<accession>A0A8J2NCL5</accession>
<organism evidence="2 3">
    <name type="scientific">Fusarium equiseti</name>
    <name type="common">Fusarium scirpi</name>
    <dbReference type="NCBI Taxonomy" id="61235"/>
    <lineage>
        <taxon>Eukaryota</taxon>
        <taxon>Fungi</taxon>
        <taxon>Dikarya</taxon>
        <taxon>Ascomycota</taxon>
        <taxon>Pezizomycotina</taxon>
        <taxon>Sordariomycetes</taxon>
        <taxon>Hypocreomycetidae</taxon>
        <taxon>Hypocreales</taxon>
        <taxon>Nectriaceae</taxon>
        <taxon>Fusarium</taxon>
        <taxon>Fusarium incarnatum-equiseti species complex</taxon>
    </lineage>
</organism>
<reference evidence="2" key="1">
    <citation type="submission" date="2021-05" db="EMBL/GenBank/DDBJ databases">
        <authorList>
            <person name="Khan N."/>
        </authorList>
    </citation>
    <scope>NUCLEOTIDE SEQUENCE</scope>
</reference>
<protein>
    <submittedName>
        <fullName evidence="2">Uncharacterized protein</fullName>
    </submittedName>
</protein>
<proteinExistence type="predicted"/>
<evidence type="ECO:0000313" key="2">
    <source>
        <dbReference type="EMBL" id="CAG7559403.1"/>
    </source>
</evidence>
<name>A0A8J2NCL5_FUSEQ</name>
<sequence>MKFSAATILAAAAAGVHGAAFEVKDFTASCIPHSTFCNYSFKVIQPNSMDTWENAPKCTAQIQSANYLLPDVYNGKCEGSSRTFDIHHTKKGLVFTVKQQITPKSFTTGRRTIPNKELTQATTPNAEIQSYKGPKQFELAQIN</sequence>
<dbReference type="AlphaFoldDB" id="A0A8J2NCL5"/>
<comment type="caution">
    <text evidence="2">The sequence shown here is derived from an EMBL/GenBank/DDBJ whole genome shotgun (WGS) entry which is preliminary data.</text>
</comment>
<feature type="chain" id="PRO_5035210192" evidence="1">
    <location>
        <begin position="19"/>
        <end position="143"/>
    </location>
</feature>
<dbReference type="Proteomes" id="UP000693738">
    <property type="component" value="Unassembled WGS sequence"/>
</dbReference>
<feature type="signal peptide" evidence="1">
    <location>
        <begin position="1"/>
        <end position="18"/>
    </location>
</feature>
<evidence type="ECO:0000256" key="1">
    <source>
        <dbReference type="SAM" id="SignalP"/>
    </source>
</evidence>